<accession>A0ABU6QU35</accession>
<comment type="caution">
    <text evidence="1">The sequence shown here is derived from an EMBL/GenBank/DDBJ whole genome shotgun (WGS) entry which is preliminary data.</text>
</comment>
<proteinExistence type="predicted"/>
<keyword evidence="2" id="KW-1185">Reference proteome</keyword>
<name>A0ABU6QU35_9FABA</name>
<dbReference type="EMBL" id="JASCZI010001544">
    <property type="protein sequence ID" value="MED6115151.1"/>
    <property type="molecule type" value="Genomic_DNA"/>
</dbReference>
<gene>
    <name evidence="1" type="ORF">PIB30_087482</name>
</gene>
<dbReference type="Pfam" id="PF14223">
    <property type="entry name" value="Retrotran_gag_2"/>
    <property type="match status" value="1"/>
</dbReference>
<sequence length="145" mass="16733">MLKTQKEEREYARCVSKRCRIAESAFKTVYQQPKNFGKSLKSYIRRKAIGVKIGDEDKALRLILSLPSSFEYMKPVLMYGKETLNFSEVASKVISEERRLKCESRATDSALLVTKNEKRERLKNVRNAMEEDELLADPQLHMGIG</sequence>
<organism evidence="1 2">
    <name type="scientific">Stylosanthes scabra</name>
    <dbReference type="NCBI Taxonomy" id="79078"/>
    <lineage>
        <taxon>Eukaryota</taxon>
        <taxon>Viridiplantae</taxon>
        <taxon>Streptophyta</taxon>
        <taxon>Embryophyta</taxon>
        <taxon>Tracheophyta</taxon>
        <taxon>Spermatophyta</taxon>
        <taxon>Magnoliopsida</taxon>
        <taxon>eudicotyledons</taxon>
        <taxon>Gunneridae</taxon>
        <taxon>Pentapetalae</taxon>
        <taxon>rosids</taxon>
        <taxon>fabids</taxon>
        <taxon>Fabales</taxon>
        <taxon>Fabaceae</taxon>
        <taxon>Papilionoideae</taxon>
        <taxon>50 kb inversion clade</taxon>
        <taxon>dalbergioids sensu lato</taxon>
        <taxon>Dalbergieae</taxon>
        <taxon>Pterocarpus clade</taxon>
        <taxon>Stylosanthes</taxon>
    </lineage>
</organism>
<protein>
    <submittedName>
        <fullName evidence="1">Uncharacterized protein</fullName>
    </submittedName>
</protein>
<evidence type="ECO:0000313" key="1">
    <source>
        <dbReference type="EMBL" id="MED6115151.1"/>
    </source>
</evidence>
<reference evidence="1 2" key="1">
    <citation type="journal article" date="2023" name="Plants (Basel)">
        <title>Bridging the Gap: Combining Genomics and Transcriptomics Approaches to Understand Stylosanthes scabra, an Orphan Legume from the Brazilian Caatinga.</title>
        <authorList>
            <person name="Ferreira-Neto J.R.C."/>
            <person name="da Silva M.D."/>
            <person name="Binneck E."/>
            <person name="de Melo N.F."/>
            <person name="da Silva R.H."/>
            <person name="de Melo A.L.T.M."/>
            <person name="Pandolfi V."/>
            <person name="Bustamante F.O."/>
            <person name="Brasileiro-Vidal A.C."/>
            <person name="Benko-Iseppon A.M."/>
        </authorList>
    </citation>
    <scope>NUCLEOTIDE SEQUENCE [LARGE SCALE GENOMIC DNA]</scope>
    <source>
        <tissue evidence="1">Leaves</tissue>
    </source>
</reference>
<dbReference type="Proteomes" id="UP001341840">
    <property type="component" value="Unassembled WGS sequence"/>
</dbReference>
<evidence type="ECO:0000313" key="2">
    <source>
        <dbReference type="Proteomes" id="UP001341840"/>
    </source>
</evidence>